<dbReference type="CDD" id="cd13632">
    <property type="entry name" value="PBP2_Aa-PDT_like"/>
    <property type="match status" value="1"/>
</dbReference>
<organism evidence="11 12">
    <name type="scientific">Actinocorallia longicatena</name>
    <dbReference type="NCBI Taxonomy" id="111803"/>
    <lineage>
        <taxon>Bacteria</taxon>
        <taxon>Bacillati</taxon>
        <taxon>Actinomycetota</taxon>
        <taxon>Actinomycetes</taxon>
        <taxon>Streptosporangiales</taxon>
        <taxon>Thermomonosporaceae</taxon>
        <taxon>Actinocorallia</taxon>
    </lineage>
</organism>
<comment type="pathway">
    <text evidence="1">Amino-acid biosynthesis; L-phenylalanine biosynthesis; phenylpyruvate from prephenate: step 1/1.</text>
</comment>
<dbReference type="InterPro" id="IPR018528">
    <property type="entry name" value="Preph_deHydtase_CS"/>
</dbReference>
<dbReference type="CDD" id="cd04905">
    <property type="entry name" value="ACT_CM-PDT"/>
    <property type="match status" value="1"/>
</dbReference>
<dbReference type="InterPro" id="IPR045865">
    <property type="entry name" value="ACT-like_dom_sf"/>
</dbReference>
<keyword evidence="6" id="KW-0584">Phenylalanine biosynthesis</keyword>
<keyword evidence="7" id="KW-0456">Lyase</keyword>
<feature type="domain" description="ACT" evidence="10">
    <location>
        <begin position="203"/>
        <end position="278"/>
    </location>
</feature>
<feature type="domain" description="Prephenate dehydratase" evidence="9">
    <location>
        <begin position="10"/>
        <end position="188"/>
    </location>
</feature>
<dbReference type="SUPFAM" id="SSF55021">
    <property type="entry name" value="ACT-like"/>
    <property type="match status" value="1"/>
</dbReference>
<sequence>MAILAFMPDRYAYLGPEGTFTEAALLTLPNAAAAERFAFPTVPAALDALRSGTVDRAVVALENSVEGSVPTTLDELATGEPLQVVSEIHLPVEFALLVRPGTRLDDIKTVASHPHAQPQCRRWLSAHVPHAEWRAATSNAEAAQHVADGLYDAALAGSFAAARYGLEALASEIHDVEGAVTRFVELARPGRPPERTGADKTTAVAFIRDDHAGALLEILQEFFVRGINLTLIQSRPTGAGLGSYLFWMDFEGHISDARVGEALMGLRRVCADLRFVGSYARADGTAPHSRRGTADADFAEAAAWLDELRG</sequence>
<gene>
    <name evidence="11" type="primary">pheA</name>
    <name evidence="11" type="ORF">GCM10010468_31980</name>
</gene>
<dbReference type="Pfam" id="PF01842">
    <property type="entry name" value="ACT"/>
    <property type="match status" value="1"/>
</dbReference>
<dbReference type="SUPFAM" id="SSF53850">
    <property type="entry name" value="Periplasmic binding protein-like II"/>
    <property type="match status" value="1"/>
</dbReference>
<dbReference type="Gene3D" id="3.40.190.10">
    <property type="entry name" value="Periplasmic binding protein-like II"/>
    <property type="match status" value="2"/>
</dbReference>
<dbReference type="InterPro" id="IPR002912">
    <property type="entry name" value="ACT_dom"/>
</dbReference>
<protein>
    <recommendedName>
        <fullName evidence="3">Prephenate dehydratase</fullName>
        <ecNumber evidence="2">4.2.1.51</ecNumber>
    </recommendedName>
</protein>
<comment type="caution">
    <text evidence="11">The sequence shown here is derived from an EMBL/GenBank/DDBJ whole genome shotgun (WGS) entry which is preliminary data.</text>
</comment>
<dbReference type="PANTHER" id="PTHR21022:SF19">
    <property type="entry name" value="PREPHENATE DEHYDRATASE-RELATED"/>
    <property type="match status" value="1"/>
</dbReference>
<dbReference type="EC" id="4.2.1.51" evidence="2"/>
<dbReference type="PROSITE" id="PS51171">
    <property type="entry name" value="PREPHENATE_DEHYDR_3"/>
    <property type="match status" value="1"/>
</dbReference>
<dbReference type="PROSITE" id="PS00857">
    <property type="entry name" value="PREPHENATE_DEHYDR_1"/>
    <property type="match status" value="1"/>
</dbReference>
<evidence type="ECO:0000313" key="12">
    <source>
        <dbReference type="Proteomes" id="UP001501237"/>
    </source>
</evidence>
<dbReference type="InterPro" id="IPR001086">
    <property type="entry name" value="Preph_deHydtase"/>
</dbReference>
<evidence type="ECO:0000256" key="2">
    <source>
        <dbReference type="ARBA" id="ARBA00013147"/>
    </source>
</evidence>
<dbReference type="InterPro" id="IPR008242">
    <property type="entry name" value="Chor_mutase/pphenate_deHydtase"/>
</dbReference>
<evidence type="ECO:0000313" key="11">
    <source>
        <dbReference type="EMBL" id="GAA3212564.1"/>
    </source>
</evidence>
<evidence type="ECO:0000256" key="1">
    <source>
        <dbReference type="ARBA" id="ARBA00004741"/>
    </source>
</evidence>
<dbReference type="EMBL" id="BAAAUV010000007">
    <property type="protein sequence ID" value="GAA3212564.1"/>
    <property type="molecule type" value="Genomic_DNA"/>
</dbReference>
<dbReference type="PANTHER" id="PTHR21022">
    <property type="entry name" value="PREPHENATE DEHYDRATASE P PROTEIN"/>
    <property type="match status" value="1"/>
</dbReference>
<reference evidence="12" key="1">
    <citation type="journal article" date="2019" name="Int. J. Syst. Evol. Microbiol.">
        <title>The Global Catalogue of Microorganisms (GCM) 10K type strain sequencing project: providing services to taxonomists for standard genome sequencing and annotation.</title>
        <authorList>
            <consortium name="The Broad Institute Genomics Platform"/>
            <consortium name="The Broad Institute Genome Sequencing Center for Infectious Disease"/>
            <person name="Wu L."/>
            <person name="Ma J."/>
        </authorList>
    </citation>
    <scope>NUCLEOTIDE SEQUENCE [LARGE SCALE GENOMIC DNA]</scope>
    <source>
        <strain evidence="12">JCM 9377</strain>
    </source>
</reference>
<dbReference type="PIRSF" id="PIRSF001500">
    <property type="entry name" value="Chor_mut_pdt_Ppr"/>
    <property type="match status" value="1"/>
</dbReference>
<dbReference type="Gene3D" id="3.30.70.260">
    <property type="match status" value="1"/>
</dbReference>
<evidence type="ECO:0000256" key="5">
    <source>
        <dbReference type="ARBA" id="ARBA00023141"/>
    </source>
</evidence>
<evidence type="ECO:0000256" key="6">
    <source>
        <dbReference type="ARBA" id="ARBA00023222"/>
    </source>
</evidence>
<evidence type="ECO:0000259" key="9">
    <source>
        <dbReference type="PROSITE" id="PS51171"/>
    </source>
</evidence>
<evidence type="ECO:0000259" key="10">
    <source>
        <dbReference type="PROSITE" id="PS51671"/>
    </source>
</evidence>
<keyword evidence="4" id="KW-0028">Amino-acid biosynthesis</keyword>
<evidence type="ECO:0000256" key="4">
    <source>
        <dbReference type="ARBA" id="ARBA00022605"/>
    </source>
</evidence>
<dbReference type="PROSITE" id="PS51671">
    <property type="entry name" value="ACT"/>
    <property type="match status" value="1"/>
</dbReference>
<proteinExistence type="predicted"/>
<keyword evidence="5" id="KW-0057">Aromatic amino acid biosynthesis</keyword>
<dbReference type="NCBIfam" id="NF008865">
    <property type="entry name" value="PRK11898.1"/>
    <property type="match status" value="1"/>
</dbReference>
<evidence type="ECO:0000256" key="7">
    <source>
        <dbReference type="ARBA" id="ARBA00023239"/>
    </source>
</evidence>
<comment type="catalytic activity">
    <reaction evidence="8">
        <text>prephenate + H(+) = 3-phenylpyruvate + CO2 + H2O</text>
        <dbReference type="Rhea" id="RHEA:21648"/>
        <dbReference type="ChEBI" id="CHEBI:15377"/>
        <dbReference type="ChEBI" id="CHEBI:15378"/>
        <dbReference type="ChEBI" id="CHEBI:16526"/>
        <dbReference type="ChEBI" id="CHEBI:18005"/>
        <dbReference type="ChEBI" id="CHEBI:29934"/>
        <dbReference type="EC" id="4.2.1.51"/>
    </reaction>
</comment>
<dbReference type="Pfam" id="PF00800">
    <property type="entry name" value="PDT"/>
    <property type="match status" value="1"/>
</dbReference>
<name>A0ABP6QAR8_9ACTN</name>
<dbReference type="Proteomes" id="UP001501237">
    <property type="component" value="Unassembled WGS sequence"/>
</dbReference>
<keyword evidence="12" id="KW-1185">Reference proteome</keyword>
<evidence type="ECO:0000256" key="8">
    <source>
        <dbReference type="ARBA" id="ARBA00047848"/>
    </source>
</evidence>
<accession>A0ABP6QAR8</accession>
<evidence type="ECO:0000256" key="3">
    <source>
        <dbReference type="ARBA" id="ARBA00021872"/>
    </source>
</evidence>